<evidence type="ECO:0000313" key="2">
    <source>
        <dbReference type="EMBL" id="CAE0713510.1"/>
    </source>
</evidence>
<name>A0A7S4EHB4_9STRA</name>
<dbReference type="AlphaFoldDB" id="A0A7S4EHB4"/>
<sequence>MHQVRFTNTNDRVTTERCNVVLEELLNGVGTNVNVGVDATATTKTNGSGGGVENNGDDDKPVETTGVGDETKPMSLLLARPTTTTAKASTSEFVGSAKAAAATPGPPDGFAGYQRFQQQWWH</sequence>
<feature type="region of interest" description="Disordered" evidence="1">
    <location>
        <begin position="40"/>
        <end position="71"/>
    </location>
</feature>
<evidence type="ECO:0000256" key="1">
    <source>
        <dbReference type="SAM" id="MobiDB-lite"/>
    </source>
</evidence>
<organism evidence="2">
    <name type="scientific">Pseudo-nitzschia australis</name>
    <dbReference type="NCBI Taxonomy" id="44445"/>
    <lineage>
        <taxon>Eukaryota</taxon>
        <taxon>Sar</taxon>
        <taxon>Stramenopiles</taxon>
        <taxon>Ochrophyta</taxon>
        <taxon>Bacillariophyta</taxon>
        <taxon>Bacillariophyceae</taxon>
        <taxon>Bacillariophycidae</taxon>
        <taxon>Bacillariales</taxon>
        <taxon>Bacillariaceae</taxon>
        <taxon>Pseudo-nitzschia</taxon>
    </lineage>
</organism>
<reference evidence="2" key="1">
    <citation type="submission" date="2021-01" db="EMBL/GenBank/DDBJ databases">
        <authorList>
            <person name="Corre E."/>
            <person name="Pelletier E."/>
            <person name="Niang G."/>
            <person name="Scheremetjew M."/>
            <person name="Finn R."/>
            <person name="Kale V."/>
            <person name="Holt S."/>
            <person name="Cochrane G."/>
            <person name="Meng A."/>
            <person name="Brown T."/>
            <person name="Cohen L."/>
        </authorList>
    </citation>
    <scope>NUCLEOTIDE SEQUENCE</scope>
    <source>
        <strain evidence="2">10249 10 AB</strain>
    </source>
</reference>
<gene>
    <name evidence="2" type="ORF">PAUS00366_LOCUS6262</name>
</gene>
<protein>
    <submittedName>
        <fullName evidence="2">Uncharacterized protein</fullName>
    </submittedName>
</protein>
<accession>A0A7S4EHB4</accession>
<dbReference type="EMBL" id="HBIX01008090">
    <property type="protein sequence ID" value="CAE0713510.1"/>
    <property type="molecule type" value="Transcribed_RNA"/>
</dbReference>
<proteinExistence type="predicted"/>